<dbReference type="Proteomes" id="UP000095286">
    <property type="component" value="Unplaced"/>
</dbReference>
<organism evidence="1 2">
    <name type="scientific">Rhabditophanes sp. KR3021</name>
    <dbReference type="NCBI Taxonomy" id="114890"/>
    <lineage>
        <taxon>Eukaryota</taxon>
        <taxon>Metazoa</taxon>
        <taxon>Ecdysozoa</taxon>
        <taxon>Nematoda</taxon>
        <taxon>Chromadorea</taxon>
        <taxon>Rhabditida</taxon>
        <taxon>Tylenchina</taxon>
        <taxon>Panagrolaimomorpha</taxon>
        <taxon>Strongyloidoidea</taxon>
        <taxon>Alloionematidae</taxon>
        <taxon>Rhabditophanes</taxon>
    </lineage>
</organism>
<sequence>MISNEKSSYSKWSINLSELDAEKSKDEAANVPMETDASKIEYKFREIVLASNVIADAYACGYAKLGKTEVIAYMDEPTFMDDSQTSEQKIVKFKIDAEYRSELNDIPRIFAAIVREQNRTIRYRCNIIVKVNDGGLMTAAVMAINIAFMEAGIQLSDTLIAATIGICGENEQVVIDPDMETLKKCELTLSYAICPQLNLVVLCDQVGCSKKFSNNKIRDFAHYACVTLKDSLLVQFYNLFHGE</sequence>
<evidence type="ECO:0000313" key="2">
    <source>
        <dbReference type="WBParaSite" id="RSKR_0000382200.1"/>
    </source>
</evidence>
<protein>
    <submittedName>
        <fullName evidence="2">RNase_PH domain-containing protein</fullName>
    </submittedName>
</protein>
<evidence type="ECO:0000313" key="1">
    <source>
        <dbReference type="Proteomes" id="UP000095286"/>
    </source>
</evidence>
<accession>A0AC35TSZ5</accession>
<proteinExistence type="predicted"/>
<name>A0AC35TSZ5_9BILA</name>
<dbReference type="WBParaSite" id="RSKR_0000382200.1">
    <property type="protein sequence ID" value="RSKR_0000382200.1"/>
    <property type="gene ID" value="RSKR_0000382200"/>
</dbReference>
<reference evidence="2" key="1">
    <citation type="submission" date="2016-11" db="UniProtKB">
        <authorList>
            <consortium name="WormBaseParasite"/>
        </authorList>
    </citation>
    <scope>IDENTIFICATION</scope>
    <source>
        <strain evidence="2">KR3021</strain>
    </source>
</reference>